<gene>
    <name evidence="2" type="ORF">WNY59_11310</name>
</gene>
<dbReference type="EMBL" id="JBBMQO010000006">
    <property type="protein sequence ID" value="MEM5502180.1"/>
    <property type="molecule type" value="Genomic_DNA"/>
</dbReference>
<evidence type="ECO:0008006" key="4">
    <source>
        <dbReference type="Google" id="ProtNLM"/>
    </source>
</evidence>
<feature type="chain" id="PRO_5047103561" description="DUF1236 domain-containing protein" evidence="1">
    <location>
        <begin position="31"/>
        <end position="124"/>
    </location>
</feature>
<proteinExistence type="predicted"/>
<sequence length="124" mass="13829">MTFKNATKSVGLSIWGALTIAVLSSTAAKAEPKYDETLARKIATHVAEKLGELRSGFEPHETPMFVTSQDIKQKRITDTLEQEGMKLIKPVSFLPEQPKNGDFVYASYEPRSVRIVYDGIIIQN</sequence>
<evidence type="ECO:0000313" key="3">
    <source>
        <dbReference type="Proteomes" id="UP001477870"/>
    </source>
</evidence>
<evidence type="ECO:0000313" key="2">
    <source>
        <dbReference type="EMBL" id="MEM5502180.1"/>
    </source>
</evidence>
<evidence type="ECO:0000256" key="1">
    <source>
        <dbReference type="SAM" id="SignalP"/>
    </source>
</evidence>
<name>A0ABU9T7T4_9HYPH</name>
<comment type="caution">
    <text evidence="2">The sequence shown here is derived from an EMBL/GenBank/DDBJ whole genome shotgun (WGS) entry which is preliminary data.</text>
</comment>
<keyword evidence="3" id="KW-1185">Reference proteome</keyword>
<reference evidence="2 3" key="1">
    <citation type="submission" date="2024-03" db="EMBL/GenBank/DDBJ databases">
        <title>Community enrichment and isolation of bacterial strains for fucoidan degradation.</title>
        <authorList>
            <person name="Sichert A."/>
        </authorList>
    </citation>
    <scope>NUCLEOTIDE SEQUENCE [LARGE SCALE GENOMIC DNA]</scope>
    <source>
        <strain evidence="2 3">AS62</strain>
    </source>
</reference>
<dbReference type="Proteomes" id="UP001477870">
    <property type="component" value="Unassembled WGS sequence"/>
</dbReference>
<dbReference type="RefSeq" id="WP_018689407.1">
    <property type="nucleotide sequence ID" value="NZ_JBBMQO010000006.1"/>
</dbReference>
<organism evidence="2 3">
    <name type="scientific">Ahrensia kielensis</name>
    <dbReference type="NCBI Taxonomy" id="76980"/>
    <lineage>
        <taxon>Bacteria</taxon>
        <taxon>Pseudomonadati</taxon>
        <taxon>Pseudomonadota</taxon>
        <taxon>Alphaproteobacteria</taxon>
        <taxon>Hyphomicrobiales</taxon>
        <taxon>Ahrensiaceae</taxon>
        <taxon>Ahrensia</taxon>
    </lineage>
</organism>
<accession>A0ABU9T7T4</accession>
<protein>
    <recommendedName>
        <fullName evidence="4">DUF1236 domain-containing protein</fullName>
    </recommendedName>
</protein>
<keyword evidence="1" id="KW-0732">Signal</keyword>
<feature type="signal peptide" evidence="1">
    <location>
        <begin position="1"/>
        <end position="30"/>
    </location>
</feature>